<protein>
    <recommendedName>
        <fullName evidence="3">beta-lactamase</fullName>
        <ecNumber evidence="3">3.5.2.6</ecNumber>
    </recommendedName>
</protein>
<evidence type="ECO:0000313" key="9">
    <source>
        <dbReference type="Proteomes" id="UP000583752"/>
    </source>
</evidence>
<sequence length="1049" mass="111130">MNGWISETLRSAAGRRAAWRRERNFTAATRPRRPRSTWRLPSPSPVQWIAAAGCIAAFGGAMVIAGHARQLALSTDARSSAADIFQPVMPAAAFSVPASPGITFQHAAAGAFLVSSGMRAAPAVVVDLCTQAAGRRLLPVRAGYHFADVARWAARNEAQPGAVSLRHVALAAPDVTDMPRLTVTGSIGADKLQVEWEGRGPVVRWLSDASGGRVSEGARGKGALLREGWLAWGGGAALRIQRRTNRACPEAGDLVMQVFRPDGIRADKAIVHAFPMEGQPVSAWMRPGEYRVSTAPSPRLEDQQLFQGLAERGLVRLGAGGIAELAPRDLAAWRAASGGARAVELPAWRQVPQDEHAQALLERLYRMADGAFVREQVRIFNSERRLLAWRVRPVSAHGDCQANVGNAAAPTTGAMPLAASRLFAELPQGWAPWTRIARWPQAAGAARAQVTLALPQPAAGGERLQLLLAGRVLSVDGASMRAHPAPACTGRACPSADAVQLLDLELTPGARSISIHATPIEMGALAAPADQKYRHLRVEGGRLAWHALLQDEGAQRRAASADVRLEDRNGTVLWSGGSPTPAAIDAGLAPLLGMRSDHPNSVAGMLARLPASGGMHNARLSIDLALQASSQAVLDCLGMRRGRWDGARCHGGEPVPHGRQAGMVVLDAETGDVLAAAGAGAGAVTAANWDEVRDFDRTNPARSALRLPAFQHDGGVHRSPGSTFKVVSALGLELAARRDPQIAALLAGLPLDAINQMAARKGYAFQTNAATYPFQTRQAHITNFRDQHLDRRAHDGRLGLAQALTYSLNTWFAWSGELADRSLFGRPEGGAPDLHPLEPGALDSIRPVMGMARQLGFGKAWRLDGGLLPPEYPWSQWDALQASAARVDPVHTRHELRQMAIGLRMQATPLQMALVSAAVGQGGLAAPRLLLALDGREAAVSKPEPLGVRLDRVRAGMKGVIDSGTAAAAFSAPQLAHIRAGLSGKTGTAPTIGDRSTVWFTGWLEPGTLPNQPRRLAISAFISHSEATGGGHAAPVVAAVLASMERARQ</sequence>
<dbReference type="InterPro" id="IPR012338">
    <property type="entry name" value="Beta-lactam/transpept-like"/>
</dbReference>
<evidence type="ECO:0000256" key="5">
    <source>
        <dbReference type="ARBA" id="ARBA00022801"/>
    </source>
</evidence>
<gene>
    <name evidence="8" type="ORF">HHL21_07310</name>
</gene>
<dbReference type="GO" id="GO:0046677">
    <property type="term" value="P:response to antibiotic"/>
    <property type="evidence" value="ECO:0007669"/>
    <property type="project" value="UniProtKB-KW"/>
</dbReference>
<dbReference type="Pfam" id="PF00905">
    <property type="entry name" value="Transpeptidase"/>
    <property type="match status" value="1"/>
</dbReference>
<dbReference type="PANTHER" id="PTHR30627">
    <property type="entry name" value="PEPTIDOGLYCAN D,D-TRANSPEPTIDASE"/>
    <property type="match status" value="1"/>
</dbReference>
<reference evidence="8 9" key="1">
    <citation type="submission" date="2020-04" db="EMBL/GenBank/DDBJ databases">
        <title>Massilia sp. RP-1-19 isolated from soil.</title>
        <authorList>
            <person name="Dahal R.H."/>
        </authorList>
    </citation>
    <scope>NUCLEOTIDE SEQUENCE [LARGE SCALE GENOMIC DNA]</scope>
    <source>
        <strain evidence="8 9">RP-1-19</strain>
    </source>
</reference>
<evidence type="ECO:0000256" key="1">
    <source>
        <dbReference type="ARBA" id="ARBA00001526"/>
    </source>
</evidence>
<keyword evidence="4" id="KW-0732">Signal</keyword>
<dbReference type="InterPro" id="IPR050515">
    <property type="entry name" value="Beta-lactam/transpept"/>
</dbReference>
<accession>A0A848HHL0</accession>
<evidence type="ECO:0000256" key="2">
    <source>
        <dbReference type="ARBA" id="ARBA00007898"/>
    </source>
</evidence>
<dbReference type="PANTHER" id="PTHR30627:SF6">
    <property type="entry name" value="BETA-LACTAMASE YBXI-RELATED"/>
    <property type="match status" value="1"/>
</dbReference>
<dbReference type="GO" id="GO:0008658">
    <property type="term" value="F:penicillin binding"/>
    <property type="evidence" value="ECO:0007669"/>
    <property type="project" value="InterPro"/>
</dbReference>
<dbReference type="Proteomes" id="UP000583752">
    <property type="component" value="Unassembled WGS sequence"/>
</dbReference>
<keyword evidence="6" id="KW-0046">Antibiotic resistance</keyword>
<dbReference type="GO" id="GO:0071555">
    <property type="term" value="P:cell wall organization"/>
    <property type="evidence" value="ECO:0007669"/>
    <property type="project" value="TreeGrafter"/>
</dbReference>
<dbReference type="SUPFAM" id="SSF56601">
    <property type="entry name" value="beta-lactamase/transpeptidase-like"/>
    <property type="match status" value="1"/>
</dbReference>
<dbReference type="AlphaFoldDB" id="A0A848HHL0"/>
<comment type="similarity">
    <text evidence="2">Belongs to the class-D beta-lactamase family.</text>
</comment>
<dbReference type="GO" id="GO:0005886">
    <property type="term" value="C:plasma membrane"/>
    <property type="evidence" value="ECO:0007669"/>
    <property type="project" value="TreeGrafter"/>
</dbReference>
<name>A0A848HHL0_9BURK</name>
<dbReference type="InterPro" id="IPR001460">
    <property type="entry name" value="PCN-bd_Tpept"/>
</dbReference>
<dbReference type="GO" id="GO:0008800">
    <property type="term" value="F:beta-lactamase activity"/>
    <property type="evidence" value="ECO:0007669"/>
    <property type="project" value="UniProtKB-EC"/>
</dbReference>
<evidence type="ECO:0000256" key="6">
    <source>
        <dbReference type="ARBA" id="ARBA00023251"/>
    </source>
</evidence>
<evidence type="ECO:0000259" key="7">
    <source>
        <dbReference type="Pfam" id="PF00905"/>
    </source>
</evidence>
<evidence type="ECO:0000256" key="3">
    <source>
        <dbReference type="ARBA" id="ARBA00012865"/>
    </source>
</evidence>
<dbReference type="Gene3D" id="3.40.710.10">
    <property type="entry name" value="DD-peptidase/beta-lactamase superfamily"/>
    <property type="match status" value="1"/>
</dbReference>
<feature type="domain" description="Penicillin-binding protein transpeptidase" evidence="7">
    <location>
        <begin position="782"/>
        <end position="1041"/>
    </location>
</feature>
<keyword evidence="9" id="KW-1185">Reference proteome</keyword>
<comment type="caution">
    <text evidence="8">The sequence shown here is derived from an EMBL/GenBank/DDBJ whole genome shotgun (WGS) entry which is preliminary data.</text>
</comment>
<evidence type="ECO:0000256" key="4">
    <source>
        <dbReference type="ARBA" id="ARBA00022729"/>
    </source>
</evidence>
<keyword evidence="5" id="KW-0378">Hydrolase</keyword>
<evidence type="ECO:0000313" key="8">
    <source>
        <dbReference type="EMBL" id="NML60895.1"/>
    </source>
</evidence>
<organism evidence="8 9">
    <name type="scientific">Massilia polaris</name>
    <dbReference type="NCBI Taxonomy" id="2728846"/>
    <lineage>
        <taxon>Bacteria</taxon>
        <taxon>Pseudomonadati</taxon>
        <taxon>Pseudomonadota</taxon>
        <taxon>Betaproteobacteria</taxon>
        <taxon>Burkholderiales</taxon>
        <taxon>Oxalobacteraceae</taxon>
        <taxon>Telluria group</taxon>
        <taxon>Massilia</taxon>
    </lineage>
</organism>
<dbReference type="EMBL" id="JABBGG010000003">
    <property type="protein sequence ID" value="NML60895.1"/>
    <property type="molecule type" value="Genomic_DNA"/>
</dbReference>
<dbReference type="EC" id="3.5.2.6" evidence="3"/>
<proteinExistence type="inferred from homology"/>
<comment type="catalytic activity">
    <reaction evidence="1">
        <text>a beta-lactam + H2O = a substituted beta-amino acid</text>
        <dbReference type="Rhea" id="RHEA:20401"/>
        <dbReference type="ChEBI" id="CHEBI:15377"/>
        <dbReference type="ChEBI" id="CHEBI:35627"/>
        <dbReference type="ChEBI" id="CHEBI:140347"/>
        <dbReference type="EC" id="3.5.2.6"/>
    </reaction>
</comment>